<evidence type="ECO:0000313" key="2">
    <source>
        <dbReference type="EMBL" id="KAK7285874.1"/>
    </source>
</evidence>
<dbReference type="Proteomes" id="UP001359559">
    <property type="component" value="Unassembled WGS sequence"/>
</dbReference>
<keyword evidence="1" id="KW-1133">Transmembrane helix</keyword>
<dbReference type="AlphaFoldDB" id="A0AAN9P612"/>
<accession>A0AAN9P612</accession>
<organism evidence="2 3">
    <name type="scientific">Clitoria ternatea</name>
    <name type="common">Butterfly pea</name>
    <dbReference type="NCBI Taxonomy" id="43366"/>
    <lineage>
        <taxon>Eukaryota</taxon>
        <taxon>Viridiplantae</taxon>
        <taxon>Streptophyta</taxon>
        <taxon>Embryophyta</taxon>
        <taxon>Tracheophyta</taxon>
        <taxon>Spermatophyta</taxon>
        <taxon>Magnoliopsida</taxon>
        <taxon>eudicotyledons</taxon>
        <taxon>Gunneridae</taxon>
        <taxon>Pentapetalae</taxon>
        <taxon>rosids</taxon>
        <taxon>fabids</taxon>
        <taxon>Fabales</taxon>
        <taxon>Fabaceae</taxon>
        <taxon>Papilionoideae</taxon>
        <taxon>50 kb inversion clade</taxon>
        <taxon>NPAAA clade</taxon>
        <taxon>indigoferoid/millettioid clade</taxon>
        <taxon>Phaseoleae</taxon>
        <taxon>Clitoria</taxon>
    </lineage>
</organism>
<proteinExistence type="predicted"/>
<feature type="transmembrane region" description="Helical" evidence="1">
    <location>
        <begin position="43"/>
        <end position="62"/>
    </location>
</feature>
<keyword evidence="1" id="KW-0472">Membrane</keyword>
<comment type="caution">
    <text evidence="2">The sequence shown here is derived from an EMBL/GenBank/DDBJ whole genome shotgun (WGS) entry which is preliminary data.</text>
</comment>
<evidence type="ECO:0000313" key="3">
    <source>
        <dbReference type="Proteomes" id="UP001359559"/>
    </source>
</evidence>
<sequence length="193" mass="21969">MIMGKAPMDAKALNNHVCICFHSCLCMFLNFRLYGQLEKGELNFVVFVSIVDLLYGSYFEVLVCTVEVKPCVQLIMFVDIDLWNLMMFLNFGLYGQVEKGELNFGLRHKLMGNPLPPNCEYDICKPKCRVRIYEALAFPEPEVKNAVASIDLDVAVNAGFHAEEIDNFQHSATKKLMKFQKENFLVSDAGKHN</sequence>
<feature type="transmembrane region" description="Helical" evidence="1">
    <location>
        <begin position="12"/>
        <end position="31"/>
    </location>
</feature>
<name>A0AAN9P612_CLITE</name>
<keyword evidence="3" id="KW-1185">Reference proteome</keyword>
<evidence type="ECO:0000256" key="1">
    <source>
        <dbReference type="SAM" id="Phobius"/>
    </source>
</evidence>
<dbReference type="EMBL" id="JAYKXN010000005">
    <property type="protein sequence ID" value="KAK7285874.1"/>
    <property type="molecule type" value="Genomic_DNA"/>
</dbReference>
<gene>
    <name evidence="2" type="ORF">RJT34_20657</name>
</gene>
<keyword evidence="1" id="KW-0812">Transmembrane</keyword>
<reference evidence="2 3" key="1">
    <citation type="submission" date="2024-01" db="EMBL/GenBank/DDBJ databases">
        <title>The genomes of 5 underutilized Papilionoideae crops provide insights into root nodulation and disease resistance.</title>
        <authorList>
            <person name="Yuan L."/>
        </authorList>
    </citation>
    <scope>NUCLEOTIDE SEQUENCE [LARGE SCALE GENOMIC DNA]</scope>
    <source>
        <strain evidence="2">LY-2023</strain>
        <tissue evidence="2">Leaf</tissue>
    </source>
</reference>
<protein>
    <submittedName>
        <fullName evidence="2">Uncharacterized protein</fullName>
    </submittedName>
</protein>